<evidence type="ECO:0000313" key="9">
    <source>
        <dbReference type="Proteomes" id="UP000261540"/>
    </source>
</evidence>
<dbReference type="PANTHER" id="PTHR24271">
    <property type="entry name" value="KALLIKREIN-RELATED"/>
    <property type="match status" value="1"/>
</dbReference>
<keyword evidence="9" id="KW-1185">Reference proteome</keyword>
<evidence type="ECO:0000259" key="7">
    <source>
        <dbReference type="PROSITE" id="PS50240"/>
    </source>
</evidence>
<evidence type="ECO:0000313" key="8">
    <source>
        <dbReference type="Ensembl" id="ENSPKIP00000005991.1"/>
    </source>
</evidence>
<evidence type="ECO:0000256" key="3">
    <source>
        <dbReference type="ARBA" id="ARBA00023157"/>
    </source>
</evidence>
<dbReference type="SUPFAM" id="SSF50494">
    <property type="entry name" value="Trypsin-like serine proteases"/>
    <property type="match status" value="1"/>
</dbReference>
<dbReference type="InterPro" id="IPR009003">
    <property type="entry name" value="Peptidase_S1_PA"/>
</dbReference>
<protein>
    <recommendedName>
        <fullName evidence="5">trypsin</fullName>
        <ecNumber evidence="5">3.4.21.4</ecNumber>
    </recommendedName>
</protein>
<feature type="signal peptide" evidence="6">
    <location>
        <begin position="1"/>
        <end position="40"/>
    </location>
</feature>
<evidence type="ECO:0000256" key="6">
    <source>
        <dbReference type="SAM" id="SignalP"/>
    </source>
</evidence>
<dbReference type="GeneTree" id="ENSGT01030000234551"/>
<dbReference type="PROSITE" id="PS00134">
    <property type="entry name" value="TRYPSIN_HIS"/>
    <property type="match status" value="1"/>
</dbReference>
<proteinExistence type="predicted"/>
<name>A0A3B3QKP7_9TELE</name>
<keyword evidence="6" id="KW-0732">Signal</keyword>
<dbReference type="InterPro" id="IPR001254">
    <property type="entry name" value="Trypsin_dom"/>
</dbReference>
<dbReference type="CDD" id="cd00190">
    <property type="entry name" value="Tryp_SPc"/>
    <property type="match status" value="1"/>
</dbReference>
<evidence type="ECO:0000256" key="1">
    <source>
        <dbReference type="ARBA" id="ARBA00004239"/>
    </source>
</evidence>
<evidence type="ECO:0000256" key="5">
    <source>
        <dbReference type="ARBA" id="ARBA00038868"/>
    </source>
</evidence>
<comment type="catalytic activity">
    <reaction evidence="4">
        <text>Preferential cleavage: Arg-|-Xaa, Lys-|-Xaa.</text>
        <dbReference type="EC" id="3.4.21.4"/>
    </reaction>
</comment>
<dbReference type="Pfam" id="PF00089">
    <property type="entry name" value="Trypsin"/>
    <property type="match status" value="1"/>
</dbReference>
<reference evidence="8" key="1">
    <citation type="submission" date="2025-08" db="UniProtKB">
        <authorList>
            <consortium name="Ensembl"/>
        </authorList>
    </citation>
    <scope>IDENTIFICATION</scope>
</reference>
<dbReference type="Ensembl" id="ENSPKIT00000030008.1">
    <property type="protein sequence ID" value="ENSPKIP00000005991.1"/>
    <property type="gene ID" value="ENSPKIG00000022453.1"/>
</dbReference>
<keyword evidence="3" id="KW-1015">Disulfide bond</keyword>
<organism evidence="8 9">
    <name type="scientific">Paramormyrops kingsleyae</name>
    <dbReference type="NCBI Taxonomy" id="1676925"/>
    <lineage>
        <taxon>Eukaryota</taxon>
        <taxon>Metazoa</taxon>
        <taxon>Chordata</taxon>
        <taxon>Craniata</taxon>
        <taxon>Vertebrata</taxon>
        <taxon>Euteleostomi</taxon>
        <taxon>Actinopterygii</taxon>
        <taxon>Neopterygii</taxon>
        <taxon>Teleostei</taxon>
        <taxon>Osteoglossocephala</taxon>
        <taxon>Osteoglossomorpha</taxon>
        <taxon>Osteoglossiformes</taxon>
        <taxon>Mormyridae</taxon>
        <taxon>Paramormyrops</taxon>
    </lineage>
</organism>
<dbReference type="Gene3D" id="2.40.10.10">
    <property type="entry name" value="Trypsin-like serine proteases"/>
    <property type="match status" value="2"/>
</dbReference>
<evidence type="ECO:0000256" key="2">
    <source>
        <dbReference type="ARBA" id="ARBA00023145"/>
    </source>
</evidence>
<dbReference type="GO" id="GO:0005576">
    <property type="term" value="C:extracellular region"/>
    <property type="evidence" value="ECO:0007669"/>
    <property type="project" value="UniProtKB-SubCell"/>
</dbReference>
<dbReference type="AlphaFoldDB" id="A0A3B3QKP7"/>
<accession>A0A3B3QKP7</accession>
<dbReference type="FunFam" id="2.40.10.10:FF:000005">
    <property type="entry name" value="Serine protease 37"/>
    <property type="match status" value="1"/>
</dbReference>
<dbReference type="EC" id="3.4.21.4" evidence="5"/>
<dbReference type="PANTHER" id="PTHR24271:SF52">
    <property type="entry name" value="GRANZYME K"/>
    <property type="match status" value="1"/>
</dbReference>
<dbReference type="GO" id="GO:0004252">
    <property type="term" value="F:serine-type endopeptidase activity"/>
    <property type="evidence" value="ECO:0007669"/>
    <property type="project" value="UniProtKB-EC"/>
</dbReference>
<sequence>MLCRCQNVADWPRVSGMLQCRPFSFVLLPLLLLFLPSDECAVIVDGAEVRPHSLPYMAYLNGSSLCGGALINATWVLTAAHCKGVQKVLLGVHSISKDDRSGWQTSAVRKMFPHPHYDPESHNNDIMLLKLSKKVKKTSTVSFLPLPASRIELQGGANCLVAGWGATKYQGKKSDVLRSANVTIIDNAVCNSKNYYNSVITENMLCAGSQGRRYSDSCQVSFACLIAFVVPVLVSDTKGIGLFSILVKIKSAPKPPPP</sequence>
<feature type="chain" id="PRO_5017345002" description="trypsin" evidence="6">
    <location>
        <begin position="41"/>
        <end position="258"/>
    </location>
</feature>
<evidence type="ECO:0000256" key="4">
    <source>
        <dbReference type="ARBA" id="ARBA00036320"/>
    </source>
</evidence>
<feature type="domain" description="Peptidase S1" evidence="7">
    <location>
        <begin position="43"/>
        <end position="258"/>
    </location>
</feature>
<reference evidence="8" key="2">
    <citation type="submission" date="2025-09" db="UniProtKB">
        <authorList>
            <consortium name="Ensembl"/>
        </authorList>
    </citation>
    <scope>IDENTIFICATION</scope>
</reference>
<dbReference type="PROSITE" id="PS50240">
    <property type="entry name" value="TRYPSIN_DOM"/>
    <property type="match status" value="1"/>
</dbReference>
<keyword evidence="2" id="KW-0865">Zymogen</keyword>
<dbReference type="GO" id="GO:0006508">
    <property type="term" value="P:proteolysis"/>
    <property type="evidence" value="ECO:0007669"/>
    <property type="project" value="InterPro"/>
</dbReference>
<dbReference type="InterPro" id="IPR018114">
    <property type="entry name" value="TRYPSIN_HIS"/>
</dbReference>
<dbReference type="PRINTS" id="PR00722">
    <property type="entry name" value="CHYMOTRYPSIN"/>
</dbReference>
<comment type="subcellular location">
    <subcellularLocation>
        <location evidence="1">Secreted</location>
        <location evidence="1">Extracellular space</location>
    </subcellularLocation>
</comment>
<dbReference type="InterPro" id="IPR001314">
    <property type="entry name" value="Peptidase_S1A"/>
</dbReference>
<dbReference type="SMART" id="SM00020">
    <property type="entry name" value="Tryp_SPc"/>
    <property type="match status" value="1"/>
</dbReference>
<dbReference type="Proteomes" id="UP000261540">
    <property type="component" value="Unplaced"/>
</dbReference>
<dbReference type="InterPro" id="IPR043504">
    <property type="entry name" value="Peptidase_S1_PA_chymotrypsin"/>
</dbReference>